<feature type="region of interest" description="Disordered" evidence="1">
    <location>
        <begin position="43"/>
        <end position="73"/>
    </location>
</feature>
<evidence type="ECO:0000256" key="1">
    <source>
        <dbReference type="SAM" id="MobiDB-lite"/>
    </source>
</evidence>
<reference evidence="2 3" key="1">
    <citation type="journal article" date="2023" name="Sci. Data">
        <title>Genome assembly of the Korean intertidal mud-creeper Batillaria attramentaria.</title>
        <authorList>
            <person name="Patra A.K."/>
            <person name="Ho P.T."/>
            <person name="Jun S."/>
            <person name="Lee S.J."/>
            <person name="Kim Y."/>
            <person name="Won Y.J."/>
        </authorList>
    </citation>
    <scope>NUCLEOTIDE SEQUENCE [LARGE SCALE GENOMIC DNA]</scope>
    <source>
        <strain evidence="2">Wonlab-2016</strain>
    </source>
</reference>
<dbReference type="EMBL" id="JACVVK020000253">
    <property type="protein sequence ID" value="KAK7481957.1"/>
    <property type="molecule type" value="Genomic_DNA"/>
</dbReference>
<sequence length="73" mass="7985">MDATVTNTDAVSDLADNETTTDCERKVLQMFRDTLGLTIKEDKSKPAIGSAPRKGNRSDEQLSNNIIMGNLDL</sequence>
<dbReference type="Proteomes" id="UP001519460">
    <property type="component" value="Unassembled WGS sequence"/>
</dbReference>
<evidence type="ECO:0008006" key="4">
    <source>
        <dbReference type="Google" id="ProtNLM"/>
    </source>
</evidence>
<feature type="region of interest" description="Disordered" evidence="1">
    <location>
        <begin position="1"/>
        <end position="21"/>
    </location>
</feature>
<dbReference type="AlphaFoldDB" id="A0ABD0K3H6"/>
<proteinExistence type="predicted"/>
<accession>A0ABD0K3H6</accession>
<feature type="compositionally biased region" description="Polar residues" evidence="1">
    <location>
        <begin position="1"/>
        <end position="10"/>
    </location>
</feature>
<evidence type="ECO:0000313" key="3">
    <source>
        <dbReference type="Proteomes" id="UP001519460"/>
    </source>
</evidence>
<protein>
    <recommendedName>
        <fullName evidence="4">Reverse transcriptase domain-containing protein</fullName>
    </recommendedName>
</protein>
<name>A0ABD0K3H6_9CAEN</name>
<gene>
    <name evidence="2" type="ORF">BaRGS_00026760</name>
</gene>
<evidence type="ECO:0000313" key="2">
    <source>
        <dbReference type="EMBL" id="KAK7481957.1"/>
    </source>
</evidence>
<organism evidence="2 3">
    <name type="scientific">Batillaria attramentaria</name>
    <dbReference type="NCBI Taxonomy" id="370345"/>
    <lineage>
        <taxon>Eukaryota</taxon>
        <taxon>Metazoa</taxon>
        <taxon>Spiralia</taxon>
        <taxon>Lophotrochozoa</taxon>
        <taxon>Mollusca</taxon>
        <taxon>Gastropoda</taxon>
        <taxon>Caenogastropoda</taxon>
        <taxon>Sorbeoconcha</taxon>
        <taxon>Cerithioidea</taxon>
        <taxon>Batillariidae</taxon>
        <taxon>Batillaria</taxon>
    </lineage>
</organism>
<comment type="caution">
    <text evidence="2">The sequence shown here is derived from an EMBL/GenBank/DDBJ whole genome shotgun (WGS) entry which is preliminary data.</text>
</comment>
<keyword evidence="3" id="KW-1185">Reference proteome</keyword>